<dbReference type="Gene3D" id="3.80.10.10">
    <property type="entry name" value="Ribonuclease Inhibitor"/>
    <property type="match status" value="2"/>
</dbReference>
<keyword evidence="3" id="KW-1185">Reference proteome</keyword>
<dbReference type="InterPro" id="IPR032675">
    <property type="entry name" value="LRR_dom_sf"/>
</dbReference>
<evidence type="ECO:0000313" key="2">
    <source>
        <dbReference type="EMBL" id="CAG9336317.1"/>
    </source>
</evidence>
<evidence type="ECO:0000313" key="3">
    <source>
        <dbReference type="Proteomes" id="UP001162131"/>
    </source>
</evidence>
<sequence length="346" mass="40374">MNDFLLQLSEVTDPLQISSLNLSSKQISSFSALKRFEKLVDLDISKLQIITLPSELLNLDSLSSLKCTYNPLKETWPLPLNLLILDLSNNDLSRLSFGRMPWLETLIISNNRIIDISALSQLPSLKYCYASSNCIESLHSLSSLSIIELDISENNLKSSESLRPIMHSICAVFIFGNPFYKPRFPVPPIFNEFKSNGKGLFFRNVENMQKSSLIQKKNKNNNKEEEWRRAKRELEEVKEFNNILFQKVKDLEKICVENPNASRKEIEELKERQREIENMAYEDWRSGLERYNNARYEMKNELKTVKTIMPYEMISKLEIMNTSAEYYLRGQEFLNSRFKNILNSLQ</sequence>
<dbReference type="AlphaFoldDB" id="A0AAU9KQ94"/>
<dbReference type="PANTHER" id="PTHR45752:SF187">
    <property type="entry name" value="LEUCINE-RICH REPEAT AND IQ DOMAIN-CONTAINING PROTEIN 4"/>
    <property type="match status" value="1"/>
</dbReference>
<protein>
    <submittedName>
        <fullName evidence="2">Uncharacterized protein</fullName>
    </submittedName>
</protein>
<evidence type="ECO:0000256" key="1">
    <source>
        <dbReference type="SAM" id="Coils"/>
    </source>
</evidence>
<dbReference type="Proteomes" id="UP001162131">
    <property type="component" value="Unassembled WGS sequence"/>
</dbReference>
<organism evidence="2 3">
    <name type="scientific">Blepharisma stoltei</name>
    <dbReference type="NCBI Taxonomy" id="1481888"/>
    <lineage>
        <taxon>Eukaryota</taxon>
        <taxon>Sar</taxon>
        <taxon>Alveolata</taxon>
        <taxon>Ciliophora</taxon>
        <taxon>Postciliodesmatophora</taxon>
        <taxon>Heterotrichea</taxon>
        <taxon>Heterotrichida</taxon>
        <taxon>Blepharismidae</taxon>
        <taxon>Blepharisma</taxon>
    </lineage>
</organism>
<dbReference type="EMBL" id="CAJZBQ010000064">
    <property type="protein sequence ID" value="CAG9336317.1"/>
    <property type="molecule type" value="Genomic_DNA"/>
</dbReference>
<dbReference type="PANTHER" id="PTHR45752">
    <property type="entry name" value="LEUCINE-RICH REPEAT-CONTAINING"/>
    <property type="match status" value="1"/>
</dbReference>
<comment type="caution">
    <text evidence="2">The sequence shown here is derived from an EMBL/GenBank/DDBJ whole genome shotgun (WGS) entry which is preliminary data.</text>
</comment>
<name>A0AAU9KQ94_9CILI</name>
<gene>
    <name evidence="2" type="ORF">BSTOLATCC_MIC66195</name>
</gene>
<feature type="coiled-coil region" evidence="1">
    <location>
        <begin position="213"/>
        <end position="240"/>
    </location>
</feature>
<dbReference type="PROSITE" id="PS51450">
    <property type="entry name" value="LRR"/>
    <property type="match status" value="1"/>
</dbReference>
<proteinExistence type="predicted"/>
<keyword evidence="1" id="KW-0175">Coiled coil</keyword>
<reference evidence="2" key="1">
    <citation type="submission" date="2021-09" db="EMBL/GenBank/DDBJ databases">
        <authorList>
            <consortium name="AG Swart"/>
            <person name="Singh M."/>
            <person name="Singh A."/>
            <person name="Seah K."/>
            <person name="Emmerich C."/>
        </authorList>
    </citation>
    <scope>NUCLEOTIDE SEQUENCE</scope>
    <source>
        <strain evidence="2">ATCC30299</strain>
    </source>
</reference>
<dbReference type="SUPFAM" id="SSF52058">
    <property type="entry name" value="L domain-like"/>
    <property type="match status" value="1"/>
</dbReference>
<accession>A0AAU9KQ94</accession>
<dbReference type="InterPro" id="IPR050715">
    <property type="entry name" value="LRR-SigEffector_domain"/>
</dbReference>
<dbReference type="InterPro" id="IPR001611">
    <property type="entry name" value="Leu-rich_rpt"/>
</dbReference>